<feature type="compositionally biased region" description="Polar residues" evidence="10">
    <location>
        <begin position="616"/>
        <end position="627"/>
    </location>
</feature>
<keyword evidence="13" id="KW-1185">Reference proteome</keyword>
<dbReference type="GO" id="GO:0010017">
    <property type="term" value="P:red or far-red light signaling pathway"/>
    <property type="evidence" value="ECO:0007669"/>
    <property type="project" value="UniProtKB-ARBA"/>
</dbReference>
<feature type="region of interest" description="Disordered" evidence="10">
    <location>
        <begin position="368"/>
        <end position="422"/>
    </location>
</feature>
<feature type="compositionally biased region" description="Polar residues" evidence="10">
    <location>
        <begin position="368"/>
        <end position="380"/>
    </location>
</feature>
<evidence type="ECO:0000256" key="2">
    <source>
        <dbReference type="ARBA" id="ARBA00010330"/>
    </source>
</evidence>
<evidence type="ECO:0000313" key="14">
    <source>
        <dbReference type="RefSeq" id="XP_021853515.1"/>
    </source>
</evidence>
<dbReference type="KEGG" id="soe:110792994"/>
<feature type="compositionally biased region" description="Low complexity" evidence="10">
    <location>
        <begin position="643"/>
        <end position="660"/>
    </location>
</feature>
<dbReference type="GO" id="GO:0007623">
    <property type="term" value="P:circadian rhythm"/>
    <property type="evidence" value="ECO:0007669"/>
    <property type="project" value="UniProtKB-ARBA"/>
</dbReference>
<name>A0A9R0K0V3_SPIOL</name>
<dbReference type="GO" id="GO:0009736">
    <property type="term" value="P:cytokinin-activated signaling pathway"/>
    <property type="evidence" value="ECO:0007669"/>
    <property type="project" value="InterPro"/>
</dbReference>
<dbReference type="GO" id="GO:0045892">
    <property type="term" value="P:negative regulation of DNA-templated transcription"/>
    <property type="evidence" value="ECO:0007669"/>
    <property type="project" value="UniProtKB-ARBA"/>
</dbReference>
<reference evidence="13" key="1">
    <citation type="journal article" date="2021" name="Nat. Commun.">
        <title>Genomic analyses provide insights into spinach domestication and the genetic basis of agronomic traits.</title>
        <authorList>
            <person name="Cai X."/>
            <person name="Sun X."/>
            <person name="Xu C."/>
            <person name="Sun H."/>
            <person name="Wang X."/>
            <person name="Ge C."/>
            <person name="Zhang Z."/>
            <person name="Wang Q."/>
            <person name="Fei Z."/>
            <person name="Jiao C."/>
            <person name="Wang Q."/>
        </authorList>
    </citation>
    <scope>NUCLEOTIDE SEQUENCE [LARGE SCALE GENOMIC DNA]</scope>
    <source>
        <strain evidence="13">cv. Varoflay</strain>
    </source>
</reference>
<feature type="compositionally biased region" description="Polar residues" evidence="10">
    <location>
        <begin position="661"/>
        <end position="674"/>
    </location>
</feature>
<feature type="compositionally biased region" description="Polar residues" evidence="10">
    <location>
        <begin position="482"/>
        <end position="519"/>
    </location>
</feature>
<evidence type="ECO:0000256" key="4">
    <source>
        <dbReference type="ARBA" id="ARBA00023015"/>
    </source>
</evidence>
<feature type="region of interest" description="Disordered" evidence="10">
    <location>
        <begin position="582"/>
        <end position="627"/>
    </location>
</feature>
<evidence type="ECO:0000256" key="9">
    <source>
        <dbReference type="PROSITE-ProRule" id="PRU00357"/>
    </source>
</evidence>
<dbReference type="AlphaFoldDB" id="A0A9R0K0V3"/>
<dbReference type="InterPro" id="IPR011006">
    <property type="entry name" value="CheY-like_superfamily"/>
</dbReference>
<evidence type="ECO:0000256" key="10">
    <source>
        <dbReference type="SAM" id="MobiDB-lite"/>
    </source>
</evidence>
<evidence type="ECO:0000256" key="8">
    <source>
        <dbReference type="PROSITE-ProRule" id="PRU00169"/>
    </source>
</evidence>
<dbReference type="FunFam" id="3.40.50.2300:FF:000214">
    <property type="entry name" value="Two-component response regulator-like PRR37"/>
    <property type="match status" value="1"/>
</dbReference>
<dbReference type="SUPFAM" id="SSF52172">
    <property type="entry name" value="CheY-like"/>
    <property type="match status" value="1"/>
</dbReference>
<dbReference type="OrthoDB" id="60033at2759"/>
<dbReference type="GO" id="GO:0000160">
    <property type="term" value="P:phosphorelay signal transduction system"/>
    <property type="evidence" value="ECO:0007669"/>
    <property type="project" value="UniProtKB-KW"/>
</dbReference>
<comment type="caution">
    <text evidence="8">Lacks conserved residue(s) required for the propagation of feature annotation.</text>
</comment>
<proteinExistence type="inferred from homology"/>
<protein>
    <submittedName>
        <fullName evidence="14">Two-component response regulator-like PRR73</fullName>
    </submittedName>
</protein>
<keyword evidence="4" id="KW-0805">Transcription regulation</keyword>
<keyword evidence="6" id="KW-0804">Transcription</keyword>
<keyword evidence="7 9" id="KW-0539">Nucleus</keyword>
<dbReference type="RefSeq" id="XP_021853515.1">
    <property type="nucleotide sequence ID" value="XM_021997823.2"/>
</dbReference>
<dbReference type="InterPro" id="IPR001789">
    <property type="entry name" value="Sig_transdc_resp-reg_receiver"/>
</dbReference>
<keyword evidence="3" id="KW-0902">Two-component regulatory system</keyword>
<dbReference type="GeneID" id="110792994"/>
<comment type="subcellular location">
    <subcellularLocation>
        <location evidence="1 9">Nucleus</location>
    </subcellularLocation>
</comment>
<feature type="compositionally biased region" description="Low complexity" evidence="10">
    <location>
        <begin position="520"/>
        <end position="536"/>
    </location>
</feature>
<dbReference type="Pfam" id="PF00072">
    <property type="entry name" value="Response_reg"/>
    <property type="match status" value="1"/>
</dbReference>
<keyword evidence="5" id="KW-0090">Biological rhythms</keyword>
<feature type="region of interest" description="Disordered" evidence="10">
    <location>
        <begin position="729"/>
        <end position="758"/>
    </location>
</feature>
<dbReference type="Pfam" id="PF06203">
    <property type="entry name" value="CCT"/>
    <property type="match status" value="1"/>
</dbReference>
<gene>
    <name evidence="14" type="primary">LOC110792994</name>
</gene>
<dbReference type="SMART" id="SM00448">
    <property type="entry name" value="REC"/>
    <property type="match status" value="1"/>
</dbReference>
<sequence>MRSIQKNENGYGGVKVVAELNQYIDAEKRGGRGRVPGEGQGLSEEDELRIIDDGEDANSRRSASSVQLPMVTHMPQSQIQGRVRWDRFLPFGSPKVLLVESDDSTRHVVTALLRNCSYEVTPVSNGIEAWKILEDLNHQIDLVLTEVVTSGLSGIGLLSKIMSHNSCQNTPVIMMSSLDSTSLVLKCLSKGAADFLAKPIRKNELKNLWQHVWRRCHSSSGSNGDSCIRNEKSIGAKCADESNNDTGSNNENDKRSIGLQAQDGSDNGSGTQSSWTKRAAEVDSPQRSSAWEQATDPDNSTCAQAIYPMPEAFASSWMPGAMQEQDNQLENVPMGKDLEIGAPRNTDSLINVPNRKVTISTTAEKFQTSQIDLNQKNDGQNFDDENQEMSNDKPKGEWNQQDMNLPGEGFSTDEHHEGNLVSDALPFPSEICKNNDQVMKHAEELPSLELSLKRVGDVADTSTNVLDQNILRHSQLSAFTRYNTGSAGNQGQTGNVGSCSPPNNSSEAAKQSTDPPNQISNSSSNNNNMGSTTNGSFTKPTTATAKSTVNDSQQSSVFHPLQIGNTSVASLNAAVMQENGMGHQQLKTQHHHDHHHHHHHNFHGVQKIPPQDDMSKSTLQCGSSSNGCRVPTEANAANCSVNGSASGSNHGSNGSSAVVNAQGTNKVNGNSGTATKDGADNGSGSGSGSGIGSGVGLDQNRSAQREAALNKFRLKRKERCFDKKVRYQSRKKLADQRPRVRGQFVRQERENKANNADS</sequence>
<comment type="similarity">
    <text evidence="2">Belongs to the ARR-like family.</text>
</comment>
<feature type="compositionally biased region" description="Basic residues" evidence="10">
    <location>
        <begin position="588"/>
        <end position="602"/>
    </location>
</feature>
<accession>A0A9R0K0V3</accession>
<organism evidence="13 14">
    <name type="scientific">Spinacia oleracea</name>
    <name type="common">Spinach</name>
    <dbReference type="NCBI Taxonomy" id="3562"/>
    <lineage>
        <taxon>Eukaryota</taxon>
        <taxon>Viridiplantae</taxon>
        <taxon>Streptophyta</taxon>
        <taxon>Embryophyta</taxon>
        <taxon>Tracheophyta</taxon>
        <taxon>Spermatophyta</taxon>
        <taxon>Magnoliopsida</taxon>
        <taxon>eudicotyledons</taxon>
        <taxon>Gunneridae</taxon>
        <taxon>Pentapetalae</taxon>
        <taxon>Caryophyllales</taxon>
        <taxon>Chenopodiaceae</taxon>
        <taxon>Chenopodioideae</taxon>
        <taxon>Anserineae</taxon>
        <taxon>Spinacia</taxon>
    </lineage>
</organism>
<evidence type="ECO:0000256" key="6">
    <source>
        <dbReference type="ARBA" id="ARBA00023163"/>
    </source>
</evidence>
<dbReference type="PROSITE" id="PS50110">
    <property type="entry name" value="RESPONSE_REGULATORY"/>
    <property type="match status" value="1"/>
</dbReference>
<dbReference type="InterPro" id="IPR045279">
    <property type="entry name" value="ARR-like"/>
</dbReference>
<dbReference type="GO" id="GO:0005634">
    <property type="term" value="C:nucleus"/>
    <property type="evidence" value="ECO:0007669"/>
    <property type="project" value="UniProtKB-SubCell"/>
</dbReference>
<feature type="region of interest" description="Disordered" evidence="10">
    <location>
        <begin position="238"/>
        <end position="300"/>
    </location>
</feature>
<evidence type="ECO:0000313" key="13">
    <source>
        <dbReference type="Proteomes" id="UP000813463"/>
    </source>
</evidence>
<evidence type="ECO:0000256" key="7">
    <source>
        <dbReference type="ARBA" id="ARBA00023242"/>
    </source>
</evidence>
<feature type="region of interest" description="Disordered" evidence="10">
    <location>
        <begin position="643"/>
        <end position="699"/>
    </location>
</feature>
<feature type="domain" description="CCT" evidence="12">
    <location>
        <begin position="705"/>
        <end position="747"/>
    </location>
</feature>
<feature type="domain" description="Response regulatory" evidence="11">
    <location>
        <begin position="95"/>
        <end position="213"/>
    </location>
</feature>
<evidence type="ECO:0000256" key="1">
    <source>
        <dbReference type="ARBA" id="ARBA00004123"/>
    </source>
</evidence>
<feature type="compositionally biased region" description="Polar residues" evidence="10">
    <location>
        <begin position="285"/>
        <end position="300"/>
    </location>
</feature>
<feature type="region of interest" description="Disordered" evidence="10">
    <location>
        <begin position="482"/>
        <end position="558"/>
    </location>
</feature>
<dbReference type="Proteomes" id="UP000813463">
    <property type="component" value="Chromosome 1"/>
</dbReference>
<dbReference type="PANTHER" id="PTHR43874:SF125">
    <property type="entry name" value="TWO-COMPONENT RESPONSE REGULATOR-LIKE APRR7"/>
    <property type="match status" value="1"/>
</dbReference>
<dbReference type="InterPro" id="IPR010402">
    <property type="entry name" value="CCT_domain"/>
</dbReference>
<dbReference type="PANTHER" id="PTHR43874">
    <property type="entry name" value="TWO-COMPONENT RESPONSE REGULATOR"/>
    <property type="match status" value="1"/>
</dbReference>
<dbReference type="PROSITE" id="PS51017">
    <property type="entry name" value="CCT"/>
    <property type="match status" value="1"/>
</dbReference>
<feature type="compositionally biased region" description="Gly residues" evidence="10">
    <location>
        <begin position="681"/>
        <end position="695"/>
    </location>
</feature>
<reference evidence="14" key="2">
    <citation type="submission" date="2025-08" db="UniProtKB">
        <authorList>
            <consortium name="RefSeq"/>
        </authorList>
    </citation>
    <scope>IDENTIFICATION</scope>
    <source>
        <tissue evidence="14">Leaf</tissue>
    </source>
</reference>
<evidence type="ECO:0000259" key="12">
    <source>
        <dbReference type="PROSITE" id="PS51017"/>
    </source>
</evidence>
<evidence type="ECO:0000256" key="3">
    <source>
        <dbReference type="ARBA" id="ARBA00023012"/>
    </source>
</evidence>
<dbReference type="Gene3D" id="3.40.50.2300">
    <property type="match status" value="1"/>
</dbReference>
<evidence type="ECO:0000256" key="5">
    <source>
        <dbReference type="ARBA" id="ARBA00023108"/>
    </source>
</evidence>
<feature type="compositionally biased region" description="Polar residues" evidence="10">
    <location>
        <begin position="262"/>
        <end position="276"/>
    </location>
</feature>
<feature type="compositionally biased region" description="Polar residues" evidence="10">
    <location>
        <begin position="537"/>
        <end position="558"/>
    </location>
</feature>
<evidence type="ECO:0000259" key="11">
    <source>
        <dbReference type="PROSITE" id="PS50110"/>
    </source>
</evidence>